<dbReference type="AlphaFoldDB" id="D3AU33"/>
<dbReference type="HOGENOM" id="CLU_3184608_0_0_9"/>
<organism evidence="2 3">
    <name type="scientific">Hungatella hathewayi DSM 13479</name>
    <dbReference type="NCBI Taxonomy" id="566550"/>
    <lineage>
        <taxon>Bacteria</taxon>
        <taxon>Bacillati</taxon>
        <taxon>Bacillota</taxon>
        <taxon>Clostridia</taxon>
        <taxon>Lachnospirales</taxon>
        <taxon>Lachnospiraceae</taxon>
        <taxon>Hungatella</taxon>
    </lineage>
</organism>
<dbReference type="Proteomes" id="UP000004968">
    <property type="component" value="Unassembled WGS sequence"/>
</dbReference>
<evidence type="ECO:0000313" key="3">
    <source>
        <dbReference type="Proteomes" id="UP000004968"/>
    </source>
</evidence>
<reference evidence="2 3" key="1">
    <citation type="submission" date="2010-01" db="EMBL/GenBank/DDBJ databases">
        <authorList>
            <person name="Weinstock G."/>
            <person name="Sodergren E."/>
            <person name="Clifton S."/>
            <person name="Fulton L."/>
            <person name="Fulton B."/>
            <person name="Courtney L."/>
            <person name="Fronick C."/>
            <person name="Harrison M."/>
            <person name="Strong C."/>
            <person name="Farmer C."/>
            <person name="Delahaunty K."/>
            <person name="Markovic C."/>
            <person name="Hall O."/>
            <person name="Minx P."/>
            <person name="Tomlinson C."/>
            <person name="Mitreva M."/>
            <person name="Nelson J."/>
            <person name="Hou S."/>
            <person name="Wollam A."/>
            <person name="Pepin K.H."/>
            <person name="Johnson M."/>
            <person name="Bhonagiri V."/>
            <person name="Nash W.E."/>
            <person name="Warren W."/>
            <person name="Chinwalla A."/>
            <person name="Mardis E.R."/>
            <person name="Wilson R.K."/>
        </authorList>
    </citation>
    <scope>NUCLEOTIDE SEQUENCE [LARGE SCALE GENOMIC DNA]</scope>
    <source>
        <strain evidence="2 3">DSM 13479</strain>
    </source>
</reference>
<name>D3AU33_9FIRM</name>
<evidence type="ECO:0000313" key="2">
    <source>
        <dbReference type="EMBL" id="EFC94672.1"/>
    </source>
</evidence>
<sequence>MILPSSAFHRGSHVDSLSDKQKRRSARPLRISKRLCLPCLQVILFT</sequence>
<feature type="region of interest" description="Disordered" evidence="1">
    <location>
        <begin position="1"/>
        <end position="26"/>
    </location>
</feature>
<protein>
    <submittedName>
        <fullName evidence="2">Uncharacterized protein</fullName>
    </submittedName>
</protein>
<comment type="caution">
    <text evidence="2">The sequence shown here is derived from an EMBL/GenBank/DDBJ whole genome shotgun (WGS) entry which is preliminary data.</text>
</comment>
<evidence type="ECO:0000256" key="1">
    <source>
        <dbReference type="SAM" id="MobiDB-lite"/>
    </source>
</evidence>
<proteinExistence type="predicted"/>
<dbReference type="EMBL" id="ACIO01000984">
    <property type="protein sequence ID" value="EFC94672.1"/>
    <property type="molecule type" value="Genomic_DNA"/>
</dbReference>
<accession>D3AU33</accession>
<gene>
    <name evidence="2" type="ORF">CLOSTHATH_07147</name>
</gene>